<comment type="similarity">
    <text evidence="2">Belongs to the CpsC/CapA family.</text>
</comment>
<keyword evidence="6 7" id="KW-0472">Membrane</keyword>
<gene>
    <name evidence="9" type="ORF">C7B46_10130</name>
</gene>
<evidence type="ECO:0000256" key="7">
    <source>
        <dbReference type="SAM" id="Phobius"/>
    </source>
</evidence>
<dbReference type="AlphaFoldDB" id="A0A2T2XFX4"/>
<organism evidence="9 10">
    <name type="scientific">Sulfobacillus benefaciens</name>
    <dbReference type="NCBI Taxonomy" id="453960"/>
    <lineage>
        <taxon>Bacteria</taxon>
        <taxon>Bacillati</taxon>
        <taxon>Bacillota</taxon>
        <taxon>Clostridia</taxon>
        <taxon>Eubacteriales</taxon>
        <taxon>Clostridiales Family XVII. Incertae Sedis</taxon>
        <taxon>Sulfobacillus</taxon>
    </lineage>
</organism>
<evidence type="ECO:0000313" key="9">
    <source>
        <dbReference type="EMBL" id="PSR33405.1"/>
    </source>
</evidence>
<comment type="subcellular location">
    <subcellularLocation>
        <location evidence="1">Cell membrane</location>
        <topology evidence="1">Multi-pass membrane protein</topology>
    </subcellularLocation>
</comment>
<keyword evidence="5 7" id="KW-1133">Transmembrane helix</keyword>
<evidence type="ECO:0000256" key="1">
    <source>
        <dbReference type="ARBA" id="ARBA00004651"/>
    </source>
</evidence>
<comment type="caution">
    <text evidence="9">The sequence shown here is derived from an EMBL/GenBank/DDBJ whole genome shotgun (WGS) entry which is preliminary data.</text>
</comment>
<evidence type="ECO:0000256" key="2">
    <source>
        <dbReference type="ARBA" id="ARBA00006683"/>
    </source>
</evidence>
<dbReference type="InterPro" id="IPR050445">
    <property type="entry name" value="Bact_polysacc_biosynth/exp"/>
</dbReference>
<keyword evidence="3" id="KW-1003">Cell membrane</keyword>
<reference evidence="9 10" key="1">
    <citation type="journal article" date="2014" name="BMC Genomics">
        <title>Comparison of environmental and isolate Sulfobacillus genomes reveals diverse carbon, sulfur, nitrogen, and hydrogen metabolisms.</title>
        <authorList>
            <person name="Justice N.B."/>
            <person name="Norman A."/>
            <person name="Brown C.T."/>
            <person name="Singh A."/>
            <person name="Thomas B.C."/>
            <person name="Banfield J.F."/>
        </authorList>
    </citation>
    <scope>NUCLEOTIDE SEQUENCE [LARGE SCALE GENOMIC DNA]</scope>
    <source>
        <strain evidence="9">AMDSBA4</strain>
    </source>
</reference>
<accession>A0A2T2XFX4</accession>
<dbReference type="Proteomes" id="UP000242972">
    <property type="component" value="Unassembled WGS sequence"/>
</dbReference>
<dbReference type="PANTHER" id="PTHR32309:SF31">
    <property type="entry name" value="CAPSULAR EXOPOLYSACCHARIDE FAMILY"/>
    <property type="match status" value="1"/>
</dbReference>
<evidence type="ECO:0000256" key="3">
    <source>
        <dbReference type="ARBA" id="ARBA00022475"/>
    </source>
</evidence>
<feature type="transmembrane region" description="Helical" evidence="7">
    <location>
        <begin position="170"/>
        <end position="188"/>
    </location>
</feature>
<name>A0A2T2XFX4_9FIRM</name>
<proteinExistence type="inferred from homology"/>
<evidence type="ECO:0000256" key="5">
    <source>
        <dbReference type="ARBA" id="ARBA00022989"/>
    </source>
</evidence>
<evidence type="ECO:0000256" key="6">
    <source>
        <dbReference type="ARBA" id="ARBA00023136"/>
    </source>
</evidence>
<dbReference type="InterPro" id="IPR003856">
    <property type="entry name" value="LPS_length_determ_N"/>
</dbReference>
<evidence type="ECO:0000256" key="4">
    <source>
        <dbReference type="ARBA" id="ARBA00022692"/>
    </source>
</evidence>
<dbReference type="Pfam" id="PF02706">
    <property type="entry name" value="Wzz"/>
    <property type="match status" value="1"/>
</dbReference>
<sequence>MELDFRRIWRRTKRTVVITVVLALVVAAGVGLAAHKWIQPRYQATATLMVVPGSHNSDFLSALVTDQQLVDTYASLSTTPNLLTKTLQNLNLNWTWSSFARDVVSTPISSTNLLSIKVTTTNPRLTAQLANQLAANTSNEVTHLVGTHQLEIVDPATVPQSPASSPAKKYGAAAGAIVLVLGAIYILLREYVDDSIHNPDEAEKNLGFTVVGTIPWVVGIHHNTGA</sequence>
<protein>
    <recommendedName>
        <fullName evidence="8">Polysaccharide chain length determinant N-terminal domain-containing protein</fullName>
    </recommendedName>
</protein>
<evidence type="ECO:0000259" key="8">
    <source>
        <dbReference type="Pfam" id="PF02706"/>
    </source>
</evidence>
<evidence type="ECO:0000313" key="10">
    <source>
        <dbReference type="Proteomes" id="UP000242972"/>
    </source>
</evidence>
<dbReference type="PANTHER" id="PTHR32309">
    <property type="entry name" value="TYROSINE-PROTEIN KINASE"/>
    <property type="match status" value="1"/>
</dbReference>
<dbReference type="EMBL" id="PXYW01000021">
    <property type="protein sequence ID" value="PSR33405.1"/>
    <property type="molecule type" value="Genomic_DNA"/>
</dbReference>
<keyword evidence="4 7" id="KW-0812">Transmembrane</keyword>
<dbReference type="GO" id="GO:0005886">
    <property type="term" value="C:plasma membrane"/>
    <property type="evidence" value="ECO:0007669"/>
    <property type="project" value="UniProtKB-SubCell"/>
</dbReference>
<feature type="domain" description="Polysaccharide chain length determinant N-terminal" evidence="8">
    <location>
        <begin position="2"/>
        <end position="90"/>
    </location>
</feature>